<dbReference type="GeneID" id="62197951"/>
<feature type="compositionally biased region" description="Acidic residues" evidence="1">
    <location>
        <begin position="20"/>
        <end position="44"/>
    </location>
</feature>
<organism evidence="2 3">
    <name type="scientific">Eeniella nana</name>
    <name type="common">Yeast</name>
    <name type="synonym">Brettanomyces nanus</name>
    <dbReference type="NCBI Taxonomy" id="13502"/>
    <lineage>
        <taxon>Eukaryota</taxon>
        <taxon>Fungi</taxon>
        <taxon>Dikarya</taxon>
        <taxon>Ascomycota</taxon>
        <taxon>Saccharomycotina</taxon>
        <taxon>Pichiomycetes</taxon>
        <taxon>Pichiales</taxon>
        <taxon>Pichiaceae</taxon>
        <taxon>Brettanomyces</taxon>
    </lineage>
</organism>
<accession>A0A875RY25</accession>
<protein>
    <submittedName>
        <fullName evidence="2">Uncharacterized protein</fullName>
    </submittedName>
</protein>
<proteinExistence type="predicted"/>
<dbReference type="KEGG" id="bnn:FOA43_004551"/>
<keyword evidence="3" id="KW-1185">Reference proteome</keyword>
<dbReference type="InterPro" id="IPR031355">
    <property type="entry name" value="YBL010C/LAA2-like"/>
</dbReference>
<dbReference type="EMBL" id="CP064815">
    <property type="protein sequence ID" value="QPG77147.1"/>
    <property type="molecule type" value="Genomic_DNA"/>
</dbReference>
<sequence>MPQEANMIDKEVHVSRKLEDEPDEIDSEPEYETREEDEDDDFGNFEETQQQRRSLLEFDGDYEKHAETIGLLAQQMMKHMTLLEDRTEPQNSEIKLNDRCTSLYQRLVEQSPNSQLINWKQSFIKRQLLLNLQIPINLDELSPPKGDSVRVPPIYGENVIDELSLEAETELLRQVPPFDSFGMSEGEIKTLLDDTDKEMEEVYRKLQPVSYYKVLAEKNPELLGAQQTKLIGIKQELLRLLACWDKKLTDDKADNKIFTSYVENLVGNTQKLRRSSK</sequence>
<evidence type="ECO:0000313" key="3">
    <source>
        <dbReference type="Proteomes" id="UP000662931"/>
    </source>
</evidence>
<dbReference type="PANTHER" id="PTHR38698">
    <property type="entry name" value="EXPRESSED PROTEIN"/>
    <property type="match status" value="1"/>
</dbReference>
<dbReference type="AlphaFoldDB" id="A0A875RY25"/>
<dbReference type="PANTHER" id="PTHR38698:SF1">
    <property type="entry name" value="FUNGAL PROTEIN"/>
    <property type="match status" value="1"/>
</dbReference>
<evidence type="ECO:0000256" key="1">
    <source>
        <dbReference type="SAM" id="MobiDB-lite"/>
    </source>
</evidence>
<dbReference type="Proteomes" id="UP000662931">
    <property type="component" value="Chromosome 4"/>
</dbReference>
<feature type="region of interest" description="Disordered" evidence="1">
    <location>
        <begin position="1"/>
        <end position="44"/>
    </location>
</feature>
<dbReference type="OrthoDB" id="5378975at2759"/>
<name>A0A875RY25_EENNA</name>
<gene>
    <name evidence="2" type="ORF">FOA43_004551</name>
</gene>
<dbReference type="RefSeq" id="XP_038780712.1">
    <property type="nucleotide sequence ID" value="XM_038924784.1"/>
</dbReference>
<reference evidence="2" key="1">
    <citation type="submission" date="2020-10" db="EMBL/GenBank/DDBJ databases">
        <authorList>
            <person name="Roach M.J.R."/>
        </authorList>
    </citation>
    <scope>NUCLEOTIDE SEQUENCE</scope>
    <source>
        <strain evidence="2">CBS 1945</strain>
    </source>
</reference>
<evidence type="ECO:0000313" key="2">
    <source>
        <dbReference type="EMBL" id="QPG77147.1"/>
    </source>
</evidence>
<dbReference type="Pfam" id="PF17104">
    <property type="entry name" value="YBL010C_LAA2"/>
    <property type="match status" value="1"/>
</dbReference>
<feature type="compositionally biased region" description="Basic and acidic residues" evidence="1">
    <location>
        <begin position="7"/>
        <end position="19"/>
    </location>
</feature>